<evidence type="ECO:0000313" key="2">
    <source>
        <dbReference type="EMBL" id="KFC17796.1"/>
    </source>
</evidence>
<reference evidence="2 3" key="1">
    <citation type="submission" date="2014-07" db="EMBL/GenBank/DDBJ databases">
        <title>Epilithonimonas lactis LMG 22401 Genome.</title>
        <authorList>
            <person name="Pipes S.E."/>
            <person name="Stropko S.J."/>
        </authorList>
    </citation>
    <scope>NUCLEOTIDE SEQUENCE [LARGE SCALE GENOMIC DNA]</scope>
    <source>
        <strain evidence="2 3">LMG 24401</strain>
    </source>
</reference>
<comment type="caution">
    <text evidence="2">The sequence shown here is derived from an EMBL/GenBank/DDBJ whole genome shotgun (WGS) entry which is preliminary data.</text>
</comment>
<keyword evidence="1" id="KW-0472">Membrane</keyword>
<evidence type="ECO:0000256" key="1">
    <source>
        <dbReference type="SAM" id="Phobius"/>
    </source>
</evidence>
<evidence type="ECO:0008006" key="4">
    <source>
        <dbReference type="Google" id="ProtNLM"/>
    </source>
</evidence>
<dbReference type="AlphaFoldDB" id="A0A085B5Q1"/>
<dbReference type="STRING" id="421072.SAMN04488097_0044"/>
<feature type="transmembrane region" description="Helical" evidence="1">
    <location>
        <begin position="42"/>
        <end position="69"/>
    </location>
</feature>
<accession>A0A085B5Q1</accession>
<proteinExistence type="predicted"/>
<evidence type="ECO:0000313" key="3">
    <source>
        <dbReference type="Proteomes" id="UP000028623"/>
    </source>
</evidence>
<protein>
    <recommendedName>
        <fullName evidence="4">Mobilization protein</fullName>
    </recommendedName>
</protein>
<organism evidence="2 3">
    <name type="scientific">Epilithonimonas lactis</name>
    <dbReference type="NCBI Taxonomy" id="421072"/>
    <lineage>
        <taxon>Bacteria</taxon>
        <taxon>Pseudomonadati</taxon>
        <taxon>Bacteroidota</taxon>
        <taxon>Flavobacteriia</taxon>
        <taxon>Flavobacteriales</taxon>
        <taxon>Weeksellaceae</taxon>
        <taxon>Chryseobacterium group</taxon>
        <taxon>Epilithonimonas</taxon>
    </lineage>
</organism>
<dbReference type="RefSeq" id="WP_034980156.1">
    <property type="nucleotide sequence ID" value="NZ_FOFI01000001.1"/>
</dbReference>
<dbReference type="eggNOG" id="ENOG5030KXV">
    <property type="taxonomic scope" value="Bacteria"/>
</dbReference>
<dbReference type="OrthoDB" id="1003899at2"/>
<name>A0A085B5Q1_9FLAO</name>
<dbReference type="EMBL" id="JPLY01000020">
    <property type="protein sequence ID" value="KFC17796.1"/>
    <property type="molecule type" value="Genomic_DNA"/>
</dbReference>
<keyword evidence="1" id="KW-1133">Transmembrane helix</keyword>
<keyword evidence="3" id="KW-1185">Reference proteome</keyword>
<dbReference type="Proteomes" id="UP000028623">
    <property type="component" value="Unassembled WGS sequence"/>
</dbReference>
<sequence length="263" mass="30028">MHLKYFEYIVIYLSVLLVCVIGGAIARISFLGKGGDEYTANIVFWSITALSILFYALIILFLDGIIVLYRKIFPKKGSSENSTEDLIPSENLENVGEKQKHIIDENTPIYLVENSEENSVNQTTESVNLESIRNAQLQQKQHNESVKLQIALDYTRNQLALYVTDEDLDTLCNAVSLYSKKEGIPKGISVQTKGLTNLDLYHFGWNIWNYFRPIKQEEISKLLKTIFVSLDDIDLDSIKSHLKDEPQKGNIKIQEDLTGYQRT</sequence>
<feature type="transmembrane region" description="Helical" evidence="1">
    <location>
        <begin position="9"/>
        <end position="30"/>
    </location>
</feature>
<gene>
    <name evidence="2" type="ORF">IO89_20550</name>
</gene>
<keyword evidence="1" id="KW-0812">Transmembrane</keyword>